<protein>
    <submittedName>
        <fullName evidence="1">CSON011432 protein</fullName>
    </submittedName>
</protein>
<dbReference type="EMBL" id="UFQT01000004">
    <property type="protein sequence ID" value="SSX17182.1"/>
    <property type="molecule type" value="Genomic_DNA"/>
</dbReference>
<dbReference type="VEuPathDB" id="VectorBase:CSON011432"/>
<sequence length="133" mass="14860">MVPKQRYHHVYLDLHHPTLFLPKYQDGLLLSPHILLFHNNLEFLLLHLVVWFHFVRLDLKDQPFCINSQFIQSSSSTSPGPTILRSKTTFDGLLIISVIVCSFCSTKLIGVTQPGIAVEGGGGIICCSLKSLS</sequence>
<reference evidence="1" key="1">
    <citation type="submission" date="2018-07" db="EMBL/GenBank/DDBJ databases">
        <authorList>
            <person name="Quirk P.G."/>
            <person name="Krulwich T.A."/>
        </authorList>
    </citation>
    <scope>NUCLEOTIDE SEQUENCE</scope>
</reference>
<gene>
    <name evidence="1" type="primary">CSON011432</name>
</gene>
<accession>A0A336LGT5</accession>
<dbReference type="AlphaFoldDB" id="A0A336LGT5"/>
<proteinExistence type="predicted"/>
<organism evidence="1">
    <name type="scientific">Culicoides sonorensis</name>
    <name type="common">Biting midge</name>
    <dbReference type="NCBI Taxonomy" id="179676"/>
    <lineage>
        <taxon>Eukaryota</taxon>
        <taxon>Metazoa</taxon>
        <taxon>Ecdysozoa</taxon>
        <taxon>Arthropoda</taxon>
        <taxon>Hexapoda</taxon>
        <taxon>Insecta</taxon>
        <taxon>Pterygota</taxon>
        <taxon>Neoptera</taxon>
        <taxon>Endopterygota</taxon>
        <taxon>Diptera</taxon>
        <taxon>Nematocera</taxon>
        <taxon>Chironomoidea</taxon>
        <taxon>Ceratopogonidae</taxon>
        <taxon>Ceratopogoninae</taxon>
        <taxon>Culicoides</taxon>
        <taxon>Monoculicoides</taxon>
    </lineage>
</organism>
<name>A0A336LGT5_CULSO</name>
<evidence type="ECO:0000313" key="1">
    <source>
        <dbReference type="EMBL" id="SSX17182.1"/>
    </source>
</evidence>